<reference evidence="2" key="1">
    <citation type="journal article" date="2021" name="Proc. Natl. Acad. Sci. U.S.A.">
        <title>A Catalog of Tens of Thousands of Viruses from Human Metagenomes Reveals Hidden Associations with Chronic Diseases.</title>
        <authorList>
            <person name="Tisza M.J."/>
            <person name="Buck C.B."/>
        </authorList>
    </citation>
    <scope>NUCLEOTIDE SEQUENCE</scope>
    <source>
        <strain evidence="2">CtzCL6</strain>
    </source>
</reference>
<keyword evidence="2" id="KW-0540">Nuclease</keyword>
<dbReference type="EMBL" id="BK032534">
    <property type="protein sequence ID" value="DAF46253.1"/>
    <property type="molecule type" value="Genomic_DNA"/>
</dbReference>
<dbReference type="Pfam" id="PF13392">
    <property type="entry name" value="HNH_3"/>
    <property type="match status" value="1"/>
</dbReference>
<keyword evidence="2" id="KW-0378">Hydrolase</keyword>
<protein>
    <submittedName>
        <fullName evidence="2">Homing endonuclease</fullName>
    </submittedName>
</protein>
<feature type="domain" description="HNH nuclease" evidence="1">
    <location>
        <begin position="43"/>
        <end position="84"/>
    </location>
</feature>
<dbReference type="InterPro" id="IPR044925">
    <property type="entry name" value="His-Me_finger_sf"/>
</dbReference>
<name>A0A8S5S5D5_9CAUD</name>
<dbReference type="GO" id="GO:0004519">
    <property type="term" value="F:endonuclease activity"/>
    <property type="evidence" value="ECO:0007669"/>
    <property type="project" value="UniProtKB-KW"/>
</dbReference>
<dbReference type="Gene3D" id="3.90.75.20">
    <property type="match status" value="1"/>
</dbReference>
<keyword evidence="2" id="KW-0255">Endonuclease</keyword>
<organism evidence="2">
    <name type="scientific">Siphoviridae sp. ctzCL6</name>
    <dbReference type="NCBI Taxonomy" id="2827978"/>
    <lineage>
        <taxon>Viruses</taxon>
        <taxon>Duplodnaviria</taxon>
        <taxon>Heunggongvirae</taxon>
        <taxon>Uroviricota</taxon>
        <taxon>Caudoviricetes</taxon>
    </lineage>
</organism>
<evidence type="ECO:0000259" key="1">
    <source>
        <dbReference type="Pfam" id="PF13392"/>
    </source>
</evidence>
<dbReference type="SUPFAM" id="SSF54060">
    <property type="entry name" value="His-Me finger endonucleases"/>
    <property type="match status" value="1"/>
</dbReference>
<sequence>MRKQSGTCYRKERILSKNRLTKDGYNQVRLAKDGVQKDFRVNRLIAQAFIPNPENKPTVNHKNGNKLDNRVENLEWMTREENMQHAYDNGLKKPTRGPFNAQAKLSESDVRYIRKHYKRQDKTFGTVGLAKKFGTSPRVIGLIVRGLSYKNVD</sequence>
<evidence type="ECO:0000313" key="2">
    <source>
        <dbReference type="EMBL" id="DAF46253.1"/>
    </source>
</evidence>
<dbReference type="InterPro" id="IPR003615">
    <property type="entry name" value="HNH_nuc"/>
</dbReference>
<accession>A0A8S5S5D5</accession>
<proteinExistence type="predicted"/>